<reference evidence="3" key="1">
    <citation type="submission" date="2016-06" db="EMBL/GenBank/DDBJ databases">
        <authorList>
            <person name="Nascimento L."/>
            <person name="Pereira R.V."/>
            <person name="Martins L.F."/>
            <person name="Quaggio R.B."/>
            <person name="Silva A.M."/>
            <person name="Setubal J.C."/>
        </authorList>
    </citation>
    <scope>NUCLEOTIDE SEQUENCE [LARGE SCALE GENOMIC DNA]</scope>
</reference>
<dbReference type="PANTHER" id="PTHR32022:SF10">
    <property type="entry name" value="D-GLUTAMATE CYCLASE, MITOCHONDRIAL"/>
    <property type="match status" value="1"/>
</dbReference>
<dbReference type="InterPro" id="IPR025504">
    <property type="entry name" value="GLUCM_C"/>
</dbReference>
<dbReference type="Proteomes" id="UP000196475">
    <property type="component" value="Unassembled WGS sequence"/>
</dbReference>
<dbReference type="Pfam" id="PF14336">
    <property type="entry name" value="GLUCM-like_C"/>
    <property type="match status" value="1"/>
</dbReference>
<name>A0A1Y3PFG0_9BACI</name>
<organism evidence="2 3">
    <name type="scientific">Bacillus thermozeamaize</name>
    <dbReference type="NCBI Taxonomy" id="230954"/>
    <lineage>
        <taxon>Bacteria</taxon>
        <taxon>Bacillati</taxon>
        <taxon>Bacillota</taxon>
        <taxon>Bacilli</taxon>
        <taxon>Bacillales</taxon>
        <taxon>Bacillaceae</taxon>
        <taxon>Bacillus</taxon>
    </lineage>
</organism>
<evidence type="ECO:0000313" key="2">
    <source>
        <dbReference type="EMBL" id="OUM86060.1"/>
    </source>
</evidence>
<protein>
    <recommendedName>
        <fullName evidence="1">D-glutamate cyclase-like C-terminal domain-containing protein</fullName>
    </recommendedName>
</protein>
<accession>A0A1Y3PFG0</accession>
<evidence type="ECO:0000313" key="3">
    <source>
        <dbReference type="Proteomes" id="UP000196475"/>
    </source>
</evidence>
<sequence>MLELIAERIDQMIQLDVASRNVIQTIYPIARQHAGRPLAMLAAERLHKQVKPKDVVFIATGWPDRPHITPEIAETDGPPGAAVLARALHIGLNCVPIVLIEEHLVPAMKIVLEATGLRVVRPEEAIKAITSSAPIHAAAVIGFPSDKTEAERKAKELVDAYQPAALVVVEKGGMNEQETIHTSRGADTTEHMAKVDYLVKELNKRGVLTIGIGDGGNEVGMGTIASELKRIIPYGEKCLCGCGGGITPCVPTDVLVAASISNWGAYGVAACLALLTKNLNVFHDEALEERLLARSADAQLIDGITGYVMPSADGLDVSVHKAFVKVMREVVIQGMRFV</sequence>
<dbReference type="Gene3D" id="3.90.1640.20">
    <property type="entry name" value="TON_0340"/>
    <property type="match status" value="1"/>
</dbReference>
<proteinExistence type="predicted"/>
<comment type="caution">
    <text evidence="2">The sequence shown here is derived from an EMBL/GenBank/DDBJ whole genome shotgun (WGS) entry which is preliminary data.</text>
</comment>
<dbReference type="AlphaFoldDB" id="A0A1Y3PFG0"/>
<dbReference type="PANTHER" id="PTHR32022">
    <property type="entry name" value="D-GLUTAMATE CYCLASE, MITOCHONDRIAL"/>
    <property type="match status" value="1"/>
</dbReference>
<dbReference type="EMBL" id="LZRT01000094">
    <property type="protein sequence ID" value="OUM86060.1"/>
    <property type="molecule type" value="Genomic_DNA"/>
</dbReference>
<gene>
    <name evidence="2" type="ORF">BAA01_01545</name>
</gene>
<evidence type="ECO:0000259" key="1">
    <source>
        <dbReference type="Pfam" id="PF14336"/>
    </source>
</evidence>
<feature type="domain" description="D-glutamate cyclase-like C-terminal" evidence="1">
    <location>
        <begin position="9"/>
        <end position="327"/>
    </location>
</feature>